<dbReference type="PANTHER" id="PTHR12298:SF4">
    <property type="entry name" value="PROGRAMMED CELL DEATH PROTEIN 2"/>
    <property type="match status" value="1"/>
</dbReference>
<dbReference type="InterPro" id="IPR002893">
    <property type="entry name" value="Znf_MYND"/>
</dbReference>
<accession>A0A7S3K6X9</accession>
<protein>
    <recommendedName>
        <fullName evidence="5">MYND-type domain-containing protein</fullName>
    </recommendedName>
</protein>
<dbReference type="PROSITE" id="PS50865">
    <property type="entry name" value="ZF_MYND_2"/>
    <property type="match status" value="1"/>
</dbReference>
<evidence type="ECO:0000256" key="2">
    <source>
        <dbReference type="ARBA" id="ARBA00022771"/>
    </source>
</evidence>
<dbReference type="GO" id="GO:0008270">
    <property type="term" value="F:zinc ion binding"/>
    <property type="evidence" value="ECO:0007669"/>
    <property type="project" value="UniProtKB-KW"/>
</dbReference>
<reference evidence="6" key="1">
    <citation type="submission" date="2021-01" db="EMBL/GenBank/DDBJ databases">
        <authorList>
            <person name="Corre E."/>
            <person name="Pelletier E."/>
            <person name="Niang G."/>
            <person name="Scheremetjew M."/>
            <person name="Finn R."/>
            <person name="Kale V."/>
            <person name="Holt S."/>
            <person name="Cochrane G."/>
            <person name="Meng A."/>
            <person name="Brown T."/>
            <person name="Cohen L."/>
        </authorList>
    </citation>
    <scope>NUCLEOTIDE SEQUENCE</scope>
    <source>
        <strain evidence="6">CCMP1510</strain>
    </source>
</reference>
<proteinExistence type="predicted"/>
<keyword evidence="2 4" id="KW-0863">Zinc-finger</keyword>
<dbReference type="Pfam" id="PF01753">
    <property type="entry name" value="zf-MYND"/>
    <property type="match status" value="1"/>
</dbReference>
<gene>
    <name evidence="6" type="ORF">ALAG00032_LOCUS15440</name>
</gene>
<dbReference type="SUPFAM" id="SSF144232">
    <property type="entry name" value="HIT/MYND zinc finger-like"/>
    <property type="match status" value="1"/>
</dbReference>
<feature type="domain" description="MYND-type" evidence="5">
    <location>
        <begin position="299"/>
        <end position="337"/>
    </location>
</feature>
<evidence type="ECO:0000313" key="6">
    <source>
        <dbReference type="EMBL" id="CAE0374636.1"/>
    </source>
</evidence>
<dbReference type="PANTHER" id="PTHR12298">
    <property type="entry name" value="PCDC2 PROGRAMMED CELL DEATH PROTEIN 2 -RELATED"/>
    <property type="match status" value="1"/>
</dbReference>
<evidence type="ECO:0000256" key="4">
    <source>
        <dbReference type="PROSITE-ProRule" id="PRU00134"/>
    </source>
</evidence>
<evidence type="ECO:0000259" key="5">
    <source>
        <dbReference type="PROSITE" id="PS50865"/>
    </source>
</evidence>
<dbReference type="Gene3D" id="6.10.140.2220">
    <property type="match status" value="1"/>
</dbReference>
<dbReference type="EMBL" id="HBIJ01023396">
    <property type="protein sequence ID" value="CAE0374636.1"/>
    <property type="molecule type" value="Transcribed_RNA"/>
</dbReference>
<name>A0A7S3K6X9_9STRA</name>
<evidence type="ECO:0000256" key="3">
    <source>
        <dbReference type="ARBA" id="ARBA00022833"/>
    </source>
</evidence>
<dbReference type="PROSITE" id="PS01360">
    <property type="entry name" value="ZF_MYND_1"/>
    <property type="match status" value="1"/>
</dbReference>
<dbReference type="AlphaFoldDB" id="A0A7S3K6X9"/>
<sequence length="500" mass="57109">MAIEIDYEENCSFMFACGSNILVLETYTLPNKVFCGLEDPEGYAIILVKWSKFQRDARFVYWAKSDAIITEIINSIQPLEEKSCHQKVNLGYFRSIKKKQKVMRMNTTKEALSTNLEAFDLDDSVKKFSGDVSHFFDLGLKDRIYCHMKSFEGNPDAGCRYLLKLIADFWIKDEKETIGVHDPENSDNILIIKKLKNGPIDHHDEPLFPCVWLRLAFPQGKNFLQEVFNVAPPVIQFQEIKFPTFVIDRMEKELRLQSLLVKNASLKITRFRGACISFVGPLTHIERIQAQRLESYRACAWCGKRPAKKTCARCKKVAFCDSTCQKNHWKAGHKNECVAPEFDTSGHTNQSQRSFVDIDTTVNGMAAVFGMQENFVYSTMSLTSRDEKKSSSEDFKVKKERLFIVKVQASRGPTILIYNQSRSLQCSAAVASFPKGQAAYDQLVRFVRNQGISGEQLGIPYGAKIYAEAYCISPQNEDDKKSKKKILRIFTDRACSPQPW</sequence>
<keyword evidence="1" id="KW-0479">Metal-binding</keyword>
<organism evidence="6">
    <name type="scientific">Aureoumbra lagunensis</name>
    <dbReference type="NCBI Taxonomy" id="44058"/>
    <lineage>
        <taxon>Eukaryota</taxon>
        <taxon>Sar</taxon>
        <taxon>Stramenopiles</taxon>
        <taxon>Ochrophyta</taxon>
        <taxon>Pelagophyceae</taxon>
        <taxon>Pelagomonadales</taxon>
        <taxon>Aureoumbra</taxon>
    </lineage>
</organism>
<evidence type="ECO:0000256" key="1">
    <source>
        <dbReference type="ARBA" id="ARBA00022723"/>
    </source>
</evidence>
<keyword evidence="3" id="KW-0862">Zinc</keyword>